<dbReference type="KEGG" id="loa:LOAG_15379"/>
<dbReference type="GeneID" id="9952870"/>
<gene>
    <name evidence="1" type="ORF">LOAG_15379</name>
</gene>
<evidence type="ECO:0000313" key="1">
    <source>
        <dbReference type="EMBL" id="EFO13151.2"/>
    </source>
</evidence>
<feature type="non-terminal residue" evidence="1">
    <location>
        <position position="59"/>
    </location>
</feature>
<dbReference type="InParanoid" id="A0A1S0TFZ8"/>
<protein>
    <submittedName>
        <fullName evidence="1">Uncharacterized protein</fullName>
    </submittedName>
</protein>
<reference evidence="1" key="1">
    <citation type="submission" date="2012-04" db="EMBL/GenBank/DDBJ databases">
        <title>The Genome Sequence of Loa loa.</title>
        <authorList>
            <consortium name="The Broad Institute Genome Sequencing Platform"/>
            <consortium name="Broad Institute Genome Sequencing Center for Infectious Disease"/>
            <person name="Nutman T.B."/>
            <person name="Fink D.L."/>
            <person name="Russ C."/>
            <person name="Young S."/>
            <person name="Zeng Q."/>
            <person name="Gargeya S."/>
            <person name="Alvarado L."/>
            <person name="Berlin A."/>
            <person name="Chapman S.B."/>
            <person name="Chen Z."/>
            <person name="Freedman E."/>
            <person name="Gellesch M."/>
            <person name="Goldberg J."/>
            <person name="Griggs A."/>
            <person name="Gujja S."/>
            <person name="Heilman E.R."/>
            <person name="Heiman D."/>
            <person name="Howarth C."/>
            <person name="Mehta T."/>
            <person name="Neiman D."/>
            <person name="Pearson M."/>
            <person name="Roberts A."/>
            <person name="Saif S."/>
            <person name="Shea T."/>
            <person name="Shenoy N."/>
            <person name="Sisk P."/>
            <person name="Stolte C."/>
            <person name="Sykes S."/>
            <person name="White J."/>
            <person name="Yandava C."/>
            <person name="Haas B."/>
            <person name="Henn M.R."/>
            <person name="Nusbaum C."/>
            <person name="Birren B."/>
        </authorList>
    </citation>
    <scope>NUCLEOTIDE SEQUENCE [LARGE SCALE GENOMIC DNA]</scope>
</reference>
<dbReference type="AlphaFoldDB" id="A0A1S0TFZ8"/>
<proteinExistence type="predicted"/>
<organism evidence="1">
    <name type="scientific">Loa loa</name>
    <name type="common">Eye worm</name>
    <name type="synonym">Filaria loa</name>
    <dbReference type="NCBI Taxonomy" id="7209"/>
    <lineage>
        <taxon>Eukaryota</taxon>
        <taxon>Metazoa</taxon>
        <taxon>Ecdysozoa</taxon>
        <taxon>Nematoda</taxon>
        <taxon>Chromadorea</taxon>
        <taxon>Rhabditida</taxon>
        <taxon>Spirurina</taxon>
        <taxon>Spiruromorpha</taxon>
        <taxon>Filarioidea</taxon>
        <taxon>Onchocercidae</taxon>
        <taxon>Loa</taxon>
    </lineage>
</organism>
<name>A0A1S0TFZ8_LOALO</name>
<feature type="non-terminal residue" evidence="1">
    <location>
        <position position="1"/>
    </location>
</feature>
<dbReference type="CTD" id="9952870"/>
<sequence length="59" mass="6174">AKAAPSARVWDHSCPFPGVVSLNVSEPILPDLSGMRSSIGGICTVSIARNLTSVRELLP</sequence>
<accession>A0A1S0TFZ8</accession>
<dbReference type="RefSeq" id="XP_003150918.2">
    <property type="nucleotide sequence ID" value="XM_003150870.2"/>
</dbReference>
<dbReference type="EMBL" id="JH713941">
    <property type="protein sequence ID" value="EFO13151.2"/>
    <property type="molecule type" value="Genomic_DNA"/>
</dbReference>